<gene>
    <name evidence="8" type="ORF">A2531_07175</name>
</gene>
<evidence type="ECO:0000259" key="7">
    <source>
        <dbReference type="Pfam" id="PF00884"/>
    </source>
</evidence>
<evidence type="ECO:0000256" key="4">
    <source>
        <dbReference type="ARBA" id="ARBA00022989"/>
    </source>
</evidence>
<feature type="domain" description="Sulfatase N-terminal" evidence="7">
    <location>
        <begin position="217"/>
        <end position="496"/>
    </location>
</feature>
<keyword evidence="2" id="KW-1003">Cell membrane</keyword>
<evidence type="ECO:0000256" key="5">
    <source>
        <dbReference type="ARBA" id="ARBA00023136"/>
    </source>
</evidence>
<dbReference type="PANTHER" id="PTHR47371:SF3">
    <property type="entry name" value="PHOSPHOGLYCEROL TRANSFERASE I"/>
    <property type="match status" value="1"/>
</dbReference>
<dbReference type="InterPro" id="IPR017946">
    <property type="entry name" value="PLC-like_Pdiesterase_TIM-brl"/>
</dbReference>
<proteinExistence type="predicted"/>
<feature type="transmembrane region" description="Helical" evidence="6">
    <location>
        <begin position="139"/>
        <end position="160"/>
    </location>
</feature>
<dbReference type="InterPro" id="IPR050448">
    <property type="entry name" value="OpgB/LTA_synthase_biosynth"/>
</dbReference>
<feature type="transmembrane region" description="Helical" evidence="6">
    <location>
        <begin position="103"/>
        <end position="127"/>
    </location>
</feature>
<protein>
    <recommendedName>
        <fullName evidence="7">Sulfatase N-terminal domain-containing protein</fullName>
    </recommendedName>
</protein>
<dbReference type="GO" id="GO:0008081">
    <property type="term" value="F:phosphoric diester hydrolase activity"/>
    <property type="evidence" value="ECO:0007669"/>
    <property type="project" value="InterPro"/>
</dbReference>
<feature type="transmembrane region" description="Helical" evidence="6">
    <location>
        <begin position="7"/>
        <end position="32"/>
    </location>
</feature>
<dbReference type="PANTHER" id="PTHR47371">
    <property type="entry name" value="LIPOTEICHOIC ACID SYNTHASE"/>
    <property type="match status" value="1"/>
</dbReference>
<keyword evidence="5 6" id="KW-0472">Membrane</keyword>
<feature type="transmembrane region" description="Helical" evidence="6">
    <location>
        <begin position="38"/>
        <end position="56"/>
    </location>
</feature>
<accession>A0A1F5TRY0</accession>
<dbReference type="InterPro" id="IPR000917">
    <property type="entry name" value="Sulfatase_N"/>
</dbReference>
<dbReference type="AlphaFoldDB" id="A0A1F5TRY0"/>
<evidence type="ECO:0000313" key="9">
    <source>
        <dbReference type="Proteomes" id="UP000177579"/>
    </source>
</evidence>
<dbReference type="Proteomes" id="UP000177579">
    <property type="component" value="Unassembled WGS sequence"/>
</dbReference>
<evidence type="ECO:0000256" key="2">
    <source>
        <dbReference type="ARBA" id="ARBA00022475"/>
    </source>
</evidence>
<dbReference type="GO" id="GO:0005886">
    <property type="term" value="C:plasma membrane"/>
    <property type="evidence" value="ECO:0007669"/>
    <property type="project" value="UniProtKB-SubCell"/>
</dbReference>
<evidence type="ECO:0000313" key="8">
    <source>
        <dbReference type="EMBL" id="OGF41361.1"/>
    </source>
</evidence>
<reference evidence="8 9" key="1">
    <citation type="journal article" date="2016" name="Nat. Commun.">
        <title>Thousands of microbial genomes shed light on interconnected biogeochemical processes in an aquifer system.</title>
        <authorList>
            <person name="Anantharaman K."/>
            <person name="Brown C.T."/>
            <person name="Hug L.A."/>
            <person name="Sharon I."/>
            <person name="Castelle C.J."/>
            <person name="Probst A.J."/>
            <person name="Thomas B.C."/>
            <person name="Singh A."/>
            <person name="Wilkins M.J."/>
            <person name="Karaoz U."/>
            <person name="Brodie E.L."/>
            <person name="Williams K.H."/>
            <person name="Hubbard S.S."/>
            <person name="Banfield J.F."/>
        </authorList>
    </citation>
    <scope>NUCLEOTIDE SEQUENCE [LARGE SCALE GENOMIC DNA]</scope>
</reference>
<name>A0A1F5TRY0_9BACT</name>
<comment type="caution">
    <text evidence="8">The sequence shown here is derived from an EMBL/GenBank/DDBJ whole genome shotgun (WGS) entry which is preliminary data.</text>
</comment>
<organism evidence="8 9">
    <name type="scientific">Candidatus Falkowbacteria bacterium RIFOXYD2_FULL_34_120</name>
    <dbReference type="NCBI Taxonomy" id="1798007"/>
    <lineage>
        <taxon>Bacteria</taxon>
        <taxon>Candidatus Falkowiibacteriota</taxon>
    </lineage>
</organism>
<evidence type="ECO:0000256" key="6">
    <source>
        <dbReference type="SAM" id="Phobius"/>
    </source>
</evidence>
<keyword evidence="4 6" id="KW-1133">Transmembrane helix</keyword>
<dbReference type="GO" id="GO:0006629">
    <property type="term" value="P:lipid metabolic process"/>
    <property type="evidence" value="ECO:0007669"/>
    <property type="project" value="InterPro"/>
</dbReference>
<comment type="subcellular location">
    <subcellularLocation>
        <location evidence="1">Cell membrane</location>
        <topology evidence="1">Multi-pass membrane protein</topology>
    </subcellularLocation>
</comment>
<sequence>MKSKITNFYIFIFFIFLIFNCFLVAVLSVYSGSLWTEVYKWFQFAILSLVLFYVFYKLNRFFGFIFLFFINLVYLFLVSYFIVTGSHLSFAFLKMYFDHSALSLVFMYRWAVLFLVFFSLLNIFGFLAIKNKILEKIHLVVVSFVFFVLIFLQIFCLGGLDSEVIGFAKSVYDQDRIIDYYQKKYNQLVNESIQDKYFVLEQARKLDKNKLPKFLDNIIVLQIESLNAFLVNEQNTPNFWKKAQEGIWFKKFYGNSVQTILGQENILCSLPTSFYLNLSDNRDVSNILCLPEFFSNLDYKTFFMKSFDLNFAQTGKLMNDLKFNEVHATDIMKEGDKTYKWGYRDDIFWERAFDYLQENKKEKYNFAYIEVGPTNHWPFSTPEELRDLAPYKNPKNHQERFINTTFLQDMFLQIALDRIDKMFPEKNYTLFILGDHSWPAEIHKGNNFNEKESFEENFLTSMAVIVGDEERYKNIGIENPYSQMDIMPSIFELFGISFEENYLAKSFMGEVGMGKYNKHKIVLVQPFATKYLNIIDQNFKFQYSVDKERWISFDLNTNPKEDSFNIVSAAPLNMLKSAKSFFPMLDNRHLIAHALGGVNGEIYTNSLEAFEYNYKNGKRLFEVDLSLALDGDLVAFHDTPINLTSEDFKSKKIKDKYTSLSFSDIINLMKSYPDIKIITDVKDDFYKSFDVIINRLKEQEDESLFKRLIPQVYNKETFYYLKKQAVFDEVIYTLYKTEAGDAQVYNLIIQNPIIKNLTLFPSRFSEKLTRELNRVGVKTFVHTVNDEDVMLYFLDKGVFGFYTDFY</sequence>
<dbReference type="SUPFAM" id="SSF51695">
    <property type="entry name" value="PLC-like phosphodiesterases"/>
    <property type="match status" value="1"/>
</dbReference>
<dbReference type="SUPFAM" id="SSF53649">
    <property type="entry name" value="Alkaline phosphatase-like"/>
    <property type="match status" value="1"/>
</dbReference>
<keyword evidence="3 6" id="KW-0812">Transmembrane</keyword>
<dbReference type="InterPro" id="IPR017850">
    <property type="entry name" value="Alkaline_phosphatase_core_sf"/>
</dbReference>
<feature type="transmembrane region" description="Helical" evidence="6">
    <location>
        <begin position="61"/>
        <end position="83"/>
    </location>
</feature>
<evidence type="ECO:0000256" key="1">
    <source>
        <dbReference type="ARBA" id="ARBA00004651"/>
    </source>
</evidence>
<dbReference type="Gene3D" id="3.20.20.190">
    <property type="entry name" value="Phosphatidylinositol (PI) phosphodiesterase"/>
    <property type="match status" value="1"/>
</dbReference>
<dbReference type="Gene3D" id="3.40.720.10">
    <property type="entry name" value="Alkaline Phosphatase, subunit A"/>
    <property type="match status" value="1"/>
</dbReference>
<dbReference type="EMBL" id="MFGO01000010">
    <property type="protein sequence ID" value="OGF41361.1"/>
    <property type="molecule type" value="Genomic_DNA"/>
</dbReference>
<evidence type="ECO:0000256" key="3">
    <source>
        <dbReference type="ARBA" id="ARBA00022692"/>
    </source>
</evidence>
<dbReference type="Pfam" id="PF00884">
    <property type="entry name" value="Sulfatase"/>
    <property type="match status" value="1"/>
</dbReference>